<sequence length="210" mass="24314">MHRNLLLPCDHLPLEIQQKTVSKQKDDRRMTETAAEQTAQEQEDEEEEFEYYYKPVEHSQIPFIDVTMEQSNTQDGAEQNTPVLSTNEPVVKEMPITNTKESDIQQEHVLPEVNCECGDVQPVEEAQNENSTSPYSDSGGDEREQRDDLPRRERRAPKFFTYDQLGTPTCYSAAHGMLCQYQPSLFREGQPVTMWTNPFKVFQPLYVQGY</sequence>
<gene>
    <name evidence="2" type="ORF">NHX12_008305</name>
</gene>
<organism evidence="2 3">
    <name type="scientific">Muraenolepis orangiensis</name>
    <name type="common">Patagonian moray cod</name>
    <dbReference type="NCBI Taxonomy" id="630683"/>
    <lineage>
        <taxon>Eukaryota</taxon>
        <taxon>Metazoa</taxon>
        <taxon>Chordata</taxon>
        <taxon>Craniata</taxon>
        <taxon>Vertebrata</taxon>
        <taxon>Euteleostomi</taxon>
        <taxon>Actinopterygii</taxon>
        <taxon>Neopterygii</taxon>
        <taxon>Teleostei</taxon>
        <taxon>Neoteleostei</taxon>
        <taxon>Acanthomorphata</taxon>
        <taxon>Zeiogadaria</taxon>
        <taxon>Gadariae</taxon>
        <taxon>Gadiformes</taxon>
        <taxon>Muraenolepidoidei</taxon>
        <taxon>Muraenolepididae</taxon>
        <taxon>Muraenolepis</taxon>
    </lineage>
</organism>
<protein>
    <submittedName>
        <fullName evidence="2">Uncharacterized protein</fullName>
    </submittedName>
</protein>
<reference evidence="2" key="1">
    <citation type="submission" date="2022-07" db="EMBL/GenBank/DDBJ databases">
        <title>Chromosome-level genome of Muraenolepis orangiensis.</title>
        <authorList>
            <person name="Kim J."/>
        </authorList>
    </citation>
    <scope>NUCLEOTIDE SEQUENCE</scope>
    <source>
        <strain evidence="2">KU_S4_2022</strain>
        <tissue evidence="2">Muscle</tissue>
    </source>
</reference>
<feature type="region of interest" description="Disordered" evidence="1">
    <location>
        <begin position="20"/>
        <end position="46"/>
    </location>
</feature>
<proteinExistence type="predicted"/>
<dbReference type="EMBL" id="JANIIK010000114">
    <property type="protein sequence ID" value="KAJ3590353.1"/>
    <property type="molecule type" value="Genomic_DNA"/>
</dbReference>
<feature type="region of interest" description="Disordered" evidence="1">
    <location>
        <begin position="121"/>
        <end position="157"/>
    </location>
</feature>
<feature type="compositionally biased region" description="Basic and acidic residues" evidence="1">
    <location>
        <begin position="140"/>
        <end position="151"/>
    </location>
</feature>
<comment type="caution">
    <text evidence="2">The sequence shown here is derived from an EMBL/GenBank/DDBJ whole genome shotgun (WGS) entry which is preliminary data.</text>
</comment>
<accession>A0A9Q0IA24</accession>
<dbReference type="OrthoDB" id="8950478at2759"/>
<keyword evidence="3" id="KW-1185">Reference proteome</keyword>
<name>A0A9Q0IA24_9TELE</name>
<dbReference type="Proteomes" id="UP001148018">
    <property type="component" value="Unassembled WGS sequence"/>
</dbReference>
<evidence type="ECO:0000313" key="3">
    <source>
        <dbReference type="Proteomes" id="UP001148018"/>
    </source>
</evidence>
<evidence type="ECO:0000313" key="2">
    <source>
        <dbReference type="EMBL" id="KAJ3590353.1"/>
    </source>
</evidence>
<dbReference type="AlphaFoldDB" id="A0A9Q0IA24"/>
<evidence type="ECO:0000256" key="1">
    <source>
        <dbReference type="SAM" id="MobiDB-lite"/>
    </source>
</evidence>